<dbReference type="InterPro" id="IPR041679">
    <property type="entry name" value="DNA2/NAM7-like_C"/>
</dbReference>
<gene>
    <name evidence="2" type="ORF">N0V87_010176</name>
</gene>
<organism evidence="2 3">
    <name type="scientific">Didymella glomerata</name>
    <dbReference type="NCBI Taxonomy" id="749621"/>
    <lineage>
        <taxon>Eukaryota</taxon>
        <taxon>Fungi</taxon>
        <taxon>Dikarya</taxon>
        <taxon>Ascomycota</taxon>
        <taxon>Pezizomycotina</taxon>
        <taxon>Dothideomycetes</taxon>
        <taxon>Pleosporomycetidae</taxon>
        <taxon>Pleosporales</taxon>
        <taxon>Pleosporineae</taxon>
        <taxon>Didymellaceae</taxon>
        <taxon>Didymella</taxon>
    </lineage>
</organism>
<evidence type="ECO:0000259" key="1">
    <source>
        <dbReference type="Pfam" id="PF13087"/>
    </source>
</evidence>
<dbReference type="PANTHER" id="PTHR10887:SF495">
    <property type="entry name" value="HELICASE SENATAXIN ISOFORM X1-RELATED"/>
    <property type="match status" value="1"/>
</dbReference>
<dbReference type="AlphaFoldDB" id="A0A9W8WQ95"/>
<dbReference type="SUPFAM" id="SSF52540">
    <property type="entry name" value="P-loop containing nucleoside triphosphate hydrolases"/>
    <property type="match status" value="1"/>
</dbReference>
<dbReference type="OrthoDB" id="3946031at2759"/>
<dbReference type="Pfam" id="PF13087">
    <property type="entry name" value="AAA_12"/>
    <property type="match status" value="1"/>
</dbReference>
<protein>
    <recommendedName>
        <fullName evidence="1">DNA2/NAM7 helicase-like C-terminal domain-containing protein</fullName>
    </recommendedName>
</protein>
<name>A0A9W8WQ95_9PLEO</name>
<sequence length="292" mass="32939">MVGSQHESAVVTTTVNYRSYKDIGRLASKLFYYNKMVAEYPDDDIATVEFGPLKRKFGELHKWNNFTPSNQQNVPKVRIDPCYNGRIWFVDCPGFSQKAEESHSSCNRNGVHYTCVLVSELAKQLGGENVQVITKYAHEVGLIRKNSTLPKNVSVQTVDSFQGLEGTVIILHASAAFVKPNPLGHISNARRLNVALTRAKELMAIVGNHRFWDTKIKRANKINLNGRAKWTLDQNAPFSLLVEEVTKANMVVQLPQEALNRLPDVFVKQGQCWNHLPPKFKPIGQAPKERRS</sequence>
<dbReference type="InterPro" id="IPR047187">
    <property type="entry name" value="SF1_C_Upf1"/>
</dbReference>
<feature type="domain" description="DNA2/NAM7 helicase-like C-terminal" evidence="1">
    <location>
        <begin position="5"/>
        <end position="209"/>
    </location>
</feature>
<dbReference type="Proteomes" id="UP001140562">
    <property type="component" value="Unassembled WGS sequence"/>
</dbReference>
<dbReference type="InterPro" id="IPR045055">
    <property type="entry name" value="DNA2/NAM7-like"/>
</dbReference>
<comment type="caution">
    <text evidence="2">The sequence shown here is derived from an EMBL/GenBank/DDBJ whole genome shotgun (WGS) entry which is preliminary data.</text>
</comment>
<proteinExistence type="predicted"/>
<keyword evidence="3" id="KW-1185">Reference proteome</keyword>
<evidence type="ECO:0000313" key="3">
    <source>
        <dbReference type="Proteomes" id="UP001140562"/>
    </source>
</evidence>
<evidence type="ECO:0000313" key="2">
    <source>
        <dbReference type="EMBL" id="KAJ4330233.1"/>
    </source>
</evidence>
<dbReference type="EMBL" id="JAPEUV010000214">
    <property type="protein sequence ID" value="KAJ4330233.1"/>
    <property type="molecule type" value="Genomic_DNA"/>
</dbReference>
<dbReference type="CDD" id="cd18808">
    <property type="entry name" value="SF1_C_Upf1"/>
    <property type="match status" value="1"/>
</dbReference>
<dbReference type="InterPro" id="IPR027417">
    <property type="entry name" value="P-loop_NTPase"/>
</dbReference>
<accession>A0A9W8WQ95</accession>
<dbReference type="Gene3D" id="3.40.50.300">
    <property type="entry name" value="P-loop containing nucleotide triphosphate hydrolases"/>
    <property type="match status" value="1"/>
</dbReference>
<reference evidence="2" key="1">
    <citation type="submission" date="2022-10" db="EMBL/GenBank/DDBJ databases">
        <title>Tapping the CABI collections for fungal endophytes: first genome assemblies for Collariella, Neodidymelliopsis, Ascochyta clinopodiicola, Didymella pomorum, Didymosphaeria variabile, Neocosmospora piperis and Neocucurbitaria cava.</title>
        <authorList>
            <person name="Hill R."/>
        </authorList>
    </citation>
    <scope>NUCLEOTIDE SEQUENCE</scope>
    <source>
        <strain evidence="2">IMI 360193</strain>
    </source>
</reference>
<dbReference type="PANTHER" id="PTHR10887">
    <property type="entry name" value="DNA2/NAM7 HELICASE FAMILY"/>
    <property type="match status" value="1"/>
</dbReference>